<organism evidence="2 3">
    <name type="scientific">Phytophthora pseudosyringae</name>
    <dbReference type="NCBI Taxonomy" id="221518"/>
    <lineage>
        <taxon>Eukaryota</taxon>
        <taxon>Sar</taxon>
        <taxon>Stramenopiles</taxon>
        <taxon>Oomycota</taxon>
        <taxon>Peronosporomycetes</taxon>
        <taxon>Peronosporales</taxon>
        <taxon>Peronosporaceae</taxon>
        <taxon>Phytophthora</taxon>
    </lineage>
</organism>
<keyword evidence="3" id="KW-1185">Reference proteome</keyword>
<dbReference type="EMBL" id="JAGDFM010000011">
    <property type="protein sequence ID" value="KAG7392376.1"/>
    <property type="molecule type" value="Genomic_DNA"/>
</dbReference>
<comment type="caution">
    <text evidence="2">The sequence shown here is derived from an EMBL/GenBank/DDBJ whole genome shotgun (WGS) entry which is preliminary data.</text>
</comment>
<dbReference type="AlphaFoldDB" id="A0A8T1WG38"/>
<name>A0A8T1WG38_9STRA</name>
<protein>
    <submittedName>
        <fullName evidence="2">Uncharacterized protein</fullName>
    </submittedName>
</protein>
<evidence type="ECO:0000313" key="3">
    <source>
        <dbReference type="Proteomes" id="UP000694044"/>
    </source>
</evidence>
<gene>
    <name evidence="2" type="ORF">PHYPSEUDO_000784</name>
</gene>
<dbReference type="OrthoDB" id="99691at2759"/>
<accession>A0A8T1WG38</accession>
<proteinExistence type="predicted"/>
<reference evidence="2" key="1">
    <citation type="submission" date="2021-02" db="EMBL/GenBank/DDBJ databases">
        <authorList>
            <person name="Palmer J.M."/>
        </authorList>
    </citation>
    <scope>NUCLEOTIDE SEQUENCE</scope>
    <source>
        <strain evidence="2">SCRP734</strain>
    </source>
</reference>
<feature type="region of interest" description="Disordered" evidence="1">
    <location>
        <begin position="38"/>
        <end position="76"/>
    </location>
</feature>
<evidence type="ECO:0000256" key="1">
    <source>
        <dbReference type="SAM" id="MobiDB-lite"/>
    </source>
</evidence>
<evidence type="ECO:0000313" key="2">
    <source>
        <dbReference type="EMBL" id="KAG7392376.1"/>
    </source>
</evidence>
<sequence>MASIYFYYNELLRQSADQAATSSKNAYYGHEDVQAATAKSLEKKRQGSSFNPTKTKTKEKENQDDDGAPKAPFGIHADTEATLAALQPRMNRLAYLQTAGTTNLDALTRSLGPKL</sequence>
<dbReference type="Proteomes" id="UP000694044">
    <property type="component" value="Unassembled WGS sequence"/>
</dbReference>